<sequence>MFDRHAVAVHRHPARRVGTVVADDLTSENILSARRTATQAAERAERTGEGRCPRRVGAG</sequence>
<reference evidence="2 3" key="1">
    <citation type="submission" date="2014-05" db="EMBL/GenBank/DDBJ databases">
        <title>Draft Genome Sequence of Kitasatospora cheerisanensis KCTC 2395.</title>
        <authorList>
            <person name="Nam D.H."/>
        </authorList>
    </citation>
    <scope>NUCLEOTIDE SEQUENCE [LARGE SCALE GENOMIC DNA]</scope>
    <source>
        <strain evidence="2 3">KCTC 2395</strain>
    </source>
</reference>
<name>A0A066Z243_9ACTN</name>
<dbReference type="EMBL" id="JNBY01000093">
    <property type="protein sequence ID" value="KDN84421.1"/>
    <property type="molecule type" value="Genomic_DNA"/>
</dbReference>
<evidence type="ECO:0000313" key="2">
    <source>
        <dbReference type="EMBL" id="KDN84421.1"/>
    </source>
</evidence>
<feature type="region of interest" description="Disordered" evidence="1">
    <location>
        <begin position="34"/>
        <end position="59"/>
    </location>
</feature>
<dbReference type="HOGENOM" id="CLU_2954417_0_0_11"/>
<organism evidence="2 3">
    <name type="scientific">Kitasatospora cheerisanensis KCTC 2395</name>
    <dbReference type="NCBI Taxonomy" id="1348663"/>
    <lineage>
        <taxon>Bacteria</taxon>
        <taxon>Bacillati</taxon>
        <taxon>Actinomycetota</taxon>
        <taxon>Actinomycetes</taxon>
        <taxon>Kitasatosporales</taxon>
        <taxon>Streptomycetaceae</taxon>
        <taxon>Kitasatospora</taxon>
    </lineage>
</organism>
<evidence type="ECO:0000256" key="1">
    <source>
        <dbReference type="SAM" id="MobiDB-lite"/>
    </source>
</evidence>
<accession>A0A066Z243</accession>
<dbReference type="PATRIC" id="fig|1348663.4.peg.4060"/>
<keyword evidence="3" id="KW-1185">Reference proteome</keyword>
<gene>
    <name evidence="2" type="ORF">KCH_42120</name>
</gene>
<protein>
    <submittedName>
        <fullName evidence="2">Uncharacterized protein</fullName>
    </submittedName>
</protein>
<evidence type="ECO:0000313" key="3">
    <source>
        <dbReference type="Proteomes" id="UP000027178"/>
    </source>
</evidence>
<feature type="compositionally biased region" description="Basic and acidic residues" evidence="1">
    <location>
        <begin position="42"/>
        <end position="52"/>
    </location>
</feature>
<dbReference type="Proteomes" id="UP000027178">
    <property type="component" value="Unassembled WGS sequence"/>
</dbReference>
<comment type="caution">
    <text evidence="2">The sequence shown here is derived from an EMBL/GenBank/DDBJ whole genome shotgun (WGS) entry which is preliminary data.</text>
</comment>
<proteinExistence type="predicted"/>
<dbReference type="AlphaFoldDB" id="A0A066Z243"/>